<evidence type="ECO:0000256" key="7">
    <source>
        <dbReference type="PIRSR" id="PIRSR000185-3"/>
    </source>
</evidence>
<dbReference type="Gene3D" id="3.40.50.10860">
    <property type="entry name" value="Leucine Dehydrogenase, chain A, domain 1"/>
    <property type="match status" value="1"/>
</dbReference>
<protein>
    <recommendedName>
        <fullName evidence="4">Glutamate dehydrogenase</fullName>
    </recommendedName>
</protein>
<dbReference type="PANTHER" id="PTHR43571:SF1">
    <property type="entry name" value="NADP-SPECIFIC GLUTAMATE DEHYDROGENASE 1-RELATED"/>
    <property type="match status" value="1"/>
</dbReference>
<dbReference type="SUPFAM" id="SSF51735">
    <property type="entry name" value="NAD(P)-binding Rossmann-fold domains"/>
    <property type="match status" value="1"/>
</dbReference>
<feature type="site" description="Important for catalysis" evidence="7">
    <location>
        <position position="190"/>
    </location>
</feature>
<evidence type="ECO:0000256" key="8">
    <source>
        <dbReference type="RuleBase" id="RU004417"/>
    </source>
</evidence>
<dbReference type="InterPro" id="IPR006096">
    <property type="entry name" value="Glu/Leu/Phe/Val/Trp_DH_C"/>
</dbReference>
<keyword evidence="3 4" id="KW-0560">Oxidoreductase</keyword>
<feature type="binding site" evidence="6">
    <location>
        <position position="233"/>
    </location>
    <ligand>
        <name>NAD(+)</name>
        <dbReference type="ChEBI" id="CHEBI:57540"/>
    </ligand>
</feature>
<name>A0AAD9MN64_PROWI</name>
<keyword evidence="6" id="KW-0547">Nucleotide-binding</keyword>
<dbReference type="GO" id="GO:0004354">
    <property type="term" value="F:glutamate dehydrogenase (NADP+) activity"/>
    <property type="evidence" value="ECO:0007669"/>
    <property type="project" value="TreeGrafter"/>
</dbReference>
<feature type="binding site" evidence="6">
    <location>
        <position position="384"/>
    </location>
    <ligand>
        <name>substrate</name>
    </ligand>
</feature>
<dbReference type="FunFam" id="3.40.50.10860:FF:000002">
    <property type="entry name" value="Glutamate dehydrogenase"/>
    <property type="match status" value="1"/>
</dbReference>
<dbReference type="PRINTS" id="PR00082">
    <property type="entry name" value="GLFDHDRGNASE"/>
</dbReference>
<feature type="binding site" evidence="6">
    <location>
        <position position="189"/>
    </location>
    <ligand>
        <name>substrate</name>
    </ligand>
</feature>
<evidence type="ECO:0000256" key="2">
    <source>
        <dbReference type="ARBA" id="ARBA00011643"/>
    </source>
</evidence>
<dbReference type="Pfam" id="PF00208">
    <property type="entry name" value="ELFV_dehydrog"/>
    <property type="match status" value="1"/>
</dbReference>
<dbReference type="PANTHER" id="PTHR43571">
    <property type="entry name" value="NADP-SPECIFIC GLUTAMATE DEHYDROGENASE 1-RELATED"/>
    <property type="match status" value="1"/>
</dbReference>
<feature type="active site" description="Proton donor" evidence="5">
    <location>
        <position position="150"/>
    </location>
</feature>
<evidence type="ECO:0000256" key="3">
    <source>
        <dbReference type="ARBA" id="ARBA00023002"/>
    </source>
</evidence>
<dbReference type="Pfam" id="PF02812">
    <property type="entry name" value="ELFV_dehydrog_N"/>
    <property type="match status" value="1"/>
</dbReference>
<dbReference type="PIRSF" id="PIRSF000185">
    <property type="entry name" value="Glu_DH"/>
    <property type="match status" value="1"/>
</dbReference>
<dbReference type="InterPro" id="IPR033524">
    <property type="entry name" value="Glu/Leu/Phe/Val_DH_AS"/>
</dbReference>
<keyword evidence="6" id="KW-0520">NAD</keyword>
<evidence type="ECO:0000256" key="4">
    <source>
        <dbReference type="PIRNR" id="PIRNR000185"/>
    </source>
</evidence>
<feature type="binding site" evidence="6">
    <location>
        <position position="114"/>
    </location>
    <ligand>
        <name>substrate</name>
    </ligand>
</feature>
<dbReference type="Proteomes" id="UP001255856">
    <property type="component" value="Unassembled WGS sequence"/>
</dbReference>
<keyword evidence="11" id="KW-1185">Reference proteome</keyword>
<dbReference type="Gene3D" id="3.40.50.720">
    <property type="entry name" value="NAD(P)-binding Rossmann-like Domain"/>
    <property type="match status" value="1"/>
</dbReference>
<dbReference type="SUPFAM" id="SSF53223">
    <property type="entry name" value="Aminoacid dehydrogenase-like, N-terminal domain"/>
    <property type="match status" value="1"/>
</dbReference>
<dbReference type="EMBL" id="JASFZW010000001">
    <property type="protein sequence ID" value="KAK2080793.1"/>
    <property type="molecule type" value="Genomic_DNA"/>
</dbReference>
<comment type="subunit">
    <text evidence="2">Homohexamer.</text>
</comment>
<dbReference type="SMART" id="SM00839">
    <property type="entry name" value="ELFV_dehydrog"/>
    <property type="match status" value="1"/>
</dbReference>
<dbReference type="InterPro" id="IPR036291">
    <property type="entry name" value="NAD(P)-bd_dom_sf"/>
</dbReference>
<comment type="caution">
    <text evidence="10">The sequence shown here is derived from an EMBL/GenBank/DDBJ whole genome shotgun (WGS) entry which is preliminary data.</text>
</comment>
<comment type="similarity">
    <text evidence="1 4 8">Belongs to the Glu/Leu/Phe/Val dehydrogenases family.</text>
</comment>
<feature type="binding site" evidence="6">
    <location>
        <position position="245"/>
    </location>
    <ligand>
        <name>NAD(+)</name>
        <dbReference type="ChEBI" id="CHEBI:57540"/>
    </ligand>
</feature>
<proteinExistence type="inferred from homology"/>
<evidence type="ECO:0000256" key="6">
    <source>
        <dbReference type="PIRSR" id="PIRSR000185-2"/>
    </source>
</evidence>
<organism evidence="10 11">
    <name type="scientific">Prototheca wickerhamii</name>
    <dbReference type="NCBI Taxonomy" id="3111"/>
    <lineage>
        <taxon>Eukaryota</taxon>
        <taxon>Viridiplantae</taxon>
        <taxon>Chlorophyta</taxon>
        <taxon>core chlorophytes</taxon>
        <taxon>Trebouxiophyceae</taxon>
        <taxon>Chlorellales</taxon>
        <taxon>Chlorellaceae</taxon>
        <taxon>Prototheca</taxon>
    </lineage>
</organism>
<gene>
    <name evidence="10" type="ORF">QBZ16_000647</name>
</gene>
<feature type="binding site" evidence="6">
    <location>
        <position position="138"/>
    </location>
    <ligand>
        <name>substrate</name>
    </ligand>
</feature>
<dbReference type="InterPro" id="IPR006095">
    <property type="entry name" value="Glu/Leu/Phe/Val/Trp_DH"/>
</dbReference>
<evidence type="ECO:0000259" key="9">
    <source>
        <dbReference type="SMART" id="SM00839"/>
    </source>
</evidence>
<dbReference type="InterPro" id="IPR046346">
    <property type="entry name" value="Aminoacid_DH-like_N_sf"/>
</dbReference>
<sequence length="450" mass="48978">MHVAASQSQGSGKEDDERLQELLSGIDDGELQAILRDVYRRDYEQEEFLQAVKGITVSIMPVLQKFPQYKTAYRLLLEPERQILFRVPWVDDAGRWRCNRGYRVQFSSALGPYKGGLRFHPSVNLSIVKFLGFEQIFKNALTTLPMGGAKGGADFDPKACSDREIMAFCQSFMTELYRHIGADTDIPAGDIGVGPREVGFLYGQYKRITRDRGGTLTGKGHTWGGSEIRPEATGGKRCVVSGAGNVAQFCVEMLLEKEAIVLTMSDSQGTIFAKEGLSRKTLKKAGRRGLGGQLSELEEEGVEYREGSKPWTLDDLGEVFAAFPCATQNELDGEGARALVKAGVKLVMEGANMPTTAEAADALHKADAKLVTGKAANAGGVAVSGLEMAQNRGLIPWSRQQVLDKLEGIMESIYEETTSAAKEYDTTLVDGANIASFIRVAEAVLEQGTV</sequence>
<dbReference type="FunFam" id="1.10.285.10:FF:000001">
    <property type="entry name" value="Glutamate dehydrogenase"/>
    <property type="match status" value="1"/>
</dbReference>
<dbReference type="Gene3D" id="1.10.285.10">
    <property type="entry name" value="Glutamate Dehydrogenase, chain A, domain 3"/>
    <property type="match status" value="2"/>
</dbReference>
<dbReference type="InterPro" id="IPR050724">
    <property type="entry name" value="Glu_Leu_Phe_Val_DH"/>
</dbReference>
<dbReference type="PROSITE" id="PS00074">
    <property type="entry name" value="GLFV_DEHYDROGENASE"/>
    <property type="match status" value="1"/>
</dbReference>
<dbReference type="InterPro" id="IPR006097">
    <property type="entry name" value="Glu/Leu/Phe/Val/Trp_DH_dimer"/>
</dbReference>
<dbReference type="GO" id="GO:0005829">
    <property type="term" value="C:cytosol"/>
    <property type="evidence" value="ECO:0007669"/>
    <property type="project" value="TreeGrafter"/>
</dbReference>
<reference evidence="10" key="1">
    <citation type="submission" date="2021-01" db="EMBL/GenBank/DDBJ databases">
        <authorList>
            <person name="Eckstrom K.M.E."/>
        </authorList>
    </citation>
    <scope>NUCLEOTIDE SEQUENCE</scope>
    <source>
        <strain evidence="10">UVCC 0001</strain>
    </source>
</reference>
<dbReference type="AlphaFoldDB" id="A0AAD9MN64"/>
<feature type="domain" description="Glutamate/phenylalanine/leucine/valine/L-tryptophan dehydrogenase C-terminal" evidence="9">
    <location>
        <begin position="226"/>
        <end position="448"/>
    </location>
</feature>
<dbReference type="GO" id="GO:0000166">
    <property type="term" value="F:nucleotide binding"/>
    <property type="evidence" value="ECO:0007669"/>
    <property type="project" value="UniProtKB-KW"/>
</dbReference>
<evidence type="ECO:0000313" key="11">
    <source>
        <dbReference type="Proteomes" id="UP001255856"/>
    </source>
</evidence>
<dbReference type="InterPro" id="IPR014362">
    <property type="entry name" value="Glu_DH"/>
</dbReference>
<evidence type="ECO:0000256" key="1">
    <source>
        <dbReference type="ARBA" id="ARBA00006382"/>
    </source>
</evidence>
<feature type="binding site" evidence="6">
    <location>
        <position position="135"/>
    </location>
    <ligand>
        <name>substrate</name>
    </ligand>
</feature>
<dbReference type="GO" id="GO:0006537">
    <property type="term" value="P:glutamate biosynthetic process"/>
    <property type="evidence" value="ECO:0007669"/>
    <property type="project" value="TreeGrafter"/>
</dbReference>
<evidence type="ECO:0000313" key="10">
    <source>
        <dbReference type="EMBL" id="KAK2080793.1"/>
    </source>
</evidence>
<accession>A0AAD9MN64</accession>
<evidence type="ECO:0000256" key="5">
    <source>
        <dbReference type="PIRSR" id="PIRSR000185-1"/>
    </source>
</evidence>